<name>A0A2A4GDX8_9FLAO</name>
<dbReference type="PANTHER" id="PTHR33361:SF2">
    <property type="entry name" value="DUF885 DOMAIN-CONTAINING PROTEIN"/>
    <property type="match status" value="1"/>
</dbReference>
<accession>A0A2A4GDX8</accession>
<dbReference type="OrthoDB" id="9760040at2"/>
<evidence type="ECO:0000313" key="1">
    <source>
        <dbReference type="EMBL" id="PCE66198.1"/>
    </source>
</evidence>
<dbReference type="InterPro" id="IPR010281">
    <property type="entry name" value="DUF885"/>
</dbReference>
<proteinExistence type="predicted"/>
<evidence type="ECO:0000313" key="2">
    <source>
        <dbReference type="Proteomes" id="UP000219559"/>
    </source>
</evidence>
<organism evidence="1 2">
    <name type="scientific">Sediminicola luteus</name>
    <dbReference type="NCBI Taxonomy" id="319238"/>
    <lineage>
        <taxon>Bacteria</taxon>
        <taxon>Pseudomonadati</taxon>
        <taxon>Bacteroidota</taxon>
        <taxon>Flavobacteriia</taxon>
        <taxon>Flavobacteriales</taxon>
        <taxon>Flavobacteriaceae</taxon>
        <taxon>Sediminicola</taxon>
    </lineage>
</organism>
<sequence>MVVRSLTQTVAICSLPLTAVRLPRKLSMDIWTFMWLLSTLTIGKTRIMPLTKIFEQSIYLATFLGAGFIFGQHSFNEIRTHFLTTYPSLDIPALQISYVDYLENIQSTSALKKQEIYFQDLAKALQAIQSKKLSKKDQIDYGILVYECELHLERIRLEKTWDPNTAVEGDKSIHHIPNGKAWYTYVLKRWVDKEVTPDSLFQFGLQEIEKVTLAMQRIQQRSGLDPNAFQARLQSPESFTDDATEIQQRFEKVHTTVTQNASRFFPYHEDLIPLRIARGTNSRLAHAPAYYQNNTFFYNLFDAPFNNRQYGWIYIHEGIPGHHFQAALREQNGQSPVQEMFWYGGLVEGWAAYIEQYGSELGANADLYDVYGKWEWDLIRSVRVCLDIGLNYYGWTEEKALAFWQKHIRNQDQIAHREIDRMKRWPAQVITYKYGAYIIDRLKAQASPKNESELKVFHTRLLALGDMPLSVLARYFDNL</sequence>
<evidence type="ECO:0008006" key="3">
    <source>
        <dbReference type="Google" id="ProtNLM"/>
    </source>
</evidence>
<dbReference type="AlphaFoldDB" id="A0A2A4GDX8"/>
<protein>
    <recommendedName>
        <fullName evidence="3">DUF885 domain-containing protein</fullName>
    </recommendedName>
</protein>
<comment type="caution">
    <text evidence="1">The sequence shown here is derived from an EMBL/GenBank/DDBJ whole genome shotgun (WGS) entry which is preliminary data.</text>
</comment>
<reference evidence="1 2" key="1">
    <citation type="submission" date="2017-04" db="EMBL/GenBank/DDBJ databases">
        <title>A new member of the family Flavobacteriaceae isolated from ascidians.</title>
        <authorList>
            <person name="Chen L."/>
        </authorList>
    </citation>
    <scope>NUCLEOTIDE SEQUENCE [LARGE SCALE GENOMIC DNA]</scope>
    <source>
        <strain evidence="1 2">HQA918</strain>
    </source>
</reference>
<keyword evidence="2" id="KW-1185">Reference proteome</keyword>
<dbReference type="PANTHER" id="PTHR33361">
    <property type="entry name" value="GLR0591 PROTEIN"/>
    <property type="match status" value="1"/>
</dbReference>
<dbReference type="Proteomes" id="UP000219559">
    <property type="component" value="Unassembled WGS sequence"/>
</dbReference>
<gene>
    <name evidence="1" type="ORF">B7P33_02555</name>
</gene>
<dbReference type="EMBL" id="NBWU01000001">
    <property type="protein sequence ID" value="PCE66198.1"/>
    <property type="molecule type" value="Genomic_DNA"/>
</dbReference>
<dbReference type="Pfam" id="PF05960">
    <property type="entry name" value="DUF885"/>
    <property type="match status" value="1"/>
</dbReference>